<comment type="caution">
    <text evidence="1">The sequence shown here is derived from an EMBL/GenBank/DDBJ whole genome shotgun (WGS) entry which is preliminary data.</text>
</comment>
<reference evidence="1 2" key="1">
    <citation type="journal article" date="2015" name="Genome Announc.">
        <title>Draft Genome of the Euendolithic (true boring) Cyanobacterium Mastigocoleus testarum strain BC008.</title>
        <authorList>
            <person name="Guida B.S."/>
            <person name="Garcia-Pichel F."/>
        </authorList>
    </citation>
    <scope>NUCLEOTIDE SEQUENCE [LARGE SCALE GENOMIC DNA]</scope>
    <source>
        <strain evidence="1 2">BC008</strain>
    </source>
</reference>
<evidence type="ECO:0000313" key="1">
    <source>
        <dbReference type="EMBL" id="KST65478.1"/>
    </source>
</evidence>
<dbReference type="Proteomes" id="UP000053372">
    <property type="component" value="Unassembled WGS sequence"/>
</dbReference>
<keyword evidence="2" id="KW-1185">Reference proteome</keyword>
<gene>
    <name evidence="1" type="ORF">BC008_41860</name>
</gene>
<dbReference type="EMBL" id="LMTZ01000107">
    <property type="protein sequence ID" value="KST65478.1"/>
    <property type="molecule type" value="Genomic_DNA"/>
</dbReference>
<dbReference type="RefSeq" id="WP_058184024.1">
    <property type="nucleotide sequence ID" value="NZ_LMTZ01000107.1"/>
</dbReference>
<organism evidence="1 2">
    <name type="scientific">Mastigocoleus testarum BC008</name>
    <dbReference type="NCBI Taxonomy" id="371196"/>
    <lineage>
        <taxon>Bacteria</taxon>
        <taxon>Bacillati</taxon>
        <taxon>Cyanobacteriota</taxon>
        <taxon>Cyanophyceae</taxon>
        <taxon>Nostocales</taxon>
        <taxon>Hapalosiphonaceae</taxon>
        <taxon>Mastigocoleus</taxon>
    </lineage>
</organism>
<name>A0A0V7ZMI1_9CYAN</name>
<accession>A0A0V7ZMI1</accession>
<evidence type="ECO:0000313" key="2">
    <source>
        <dbReference type="Proteomes" id="UP000053372"/>
    </source>
</evidence>
<dbReference type="AlphaFoldDB" id="A0A0V7ZMI1"/>
<sequence length="507" mass="57211">MNIFSFTNINTSQRRVVATLILAGFISIGNGLQMSDNSIATATDIPLQTNNGVVKGNLKTNGLPRKVTRAVLRDLSRRENIAIRKLEIIDYQPKTWSDGCLGLGGPAEICTQALVRGWEVIASDGDRTWTYRTNQNGRLIRLAKDKRTNNRLLKSLKNRVLRTASQYLRQPISRLRITKVERETWNDSCLELGGIAESCLRTSVPGWRFTVRTSKQTLVYHTNEDGSEIRLNEQASDRTDAKLPNKVRYAILKDAAAWSKISPSKLRIVKAERKIWDNPCFLNFERYCNFAFIRTPGWIVTVKGGTQTWVYHANDKGSVVVLDRTPSLSNAAARVIKRDAARRSSLTGRRYSSNFRIIEVEKLRNWNGRRFRKPGWKAIVSNGKQSWAYRVNENGSEFNFLPVASLPPSIIDAVIADAKTRARSRVAISENNIVAAKQVRWRNGCLGLRSQRRYCTMVLVDGWRITVKAGPESFVYHTNNRSRVKFNAAASRVLGGISSSEVLPINK</sequence>
<protein>
    <submittedName>
        <fullName evidence="1">Uncharacterized protein</fullName>
    </submittedName>
</protein>
<proteinExistence type="predicted"/>